<reference evidence="1 2" key="1">
    <citation type="submission" date="2018-05" db="EMBL/GenBank/DDBJ databases">
        <title>Genomic Encyclopedia of Type Strains, Phase IV (KMG-IV): sequencing the most valuable type-strain genomes for metagenomic binning, comparative biology and taxonomic classification.</title>
        <authorList>
            <person name="Goeker M."/>
        </authorList>
    </citation>
    <scope>NUCLEOTIDE SEQUENCE [LARGE SCALE GENOMIC DNA]</scope>
    <source>
        <strain evidence="1 2">DSM 23606</strain>
    </source>
</reference>
<evidence type="ECO:0000313" key="1">
    <source>
        <dbReference type="EMBL" id="PWV64721.1"/>
    </source>
</evidence>
<name>A0A317MZ62_9GAMM</name>
<keyword evidence="2" id="KW-1185">Reference proteome</keyword>
<protein>
    <submittedName>
        <fullName evidence="1">Uncharacterized protein with HEPN domain</fullName>
    </submittedName>
</protein>
<dbReference type="OrthoDB" id="7067596at2"/>
<accession>A0A317MZ62</accession>
<dbReference type="EMBL" id="QGTJ01000002">
    <property type="protein sequence ID" value="PWV64721.1"/>
    <property type="molecule type" value="Genomic_DNA"/>
</dbReference>
<dbReference type="RefSeq" id="WP_110017353.1">
    <property type="nucleotide sequence ID" value="NZ_QGTJ01000002.1"/>
</dbReference>
<sequence>MIGYAALLGLIDQTGKDILILTESFDEATLLRSRITRAEVRRLLLQMCDGLAAVPPDLRQKLVGIEWDAWALIGRCLRSSSAVQREVLWHAAESQTPATLLWLQEHRKRQPELFSYVPTVNS</sequence>
<comment type="caution">
    <text evidence="1">The sequence shown here is derived from an EMBL/GenBank/DDBJ whole genome shotgun (WGS) entry which is preliminary data.</text>
</comment>
<dbReference type="Proteomes" id="UP000246569">
    <property type="component" value="Unassembled WGS sequence"/>
</dbReference>
<evidence type="ECO:0000313" key="2">
    <source>
        <dbReference type="Proteomes" id="UP000246569"/>
    </source>
</evidence>
<proteinExistence type="predicted"/>
<gene>
    <name evidence="1" type="ORF">C7443_102374</name>
</gene>
<dbReference type="AlphaFoldDB" id="A0A317MZ62"/>
<organism evidence="1 2">
    <name type="scientific">Plasticicumulans acidivorans</name>
    <dbReference type="NCBI Taxonomy" id="886464"/>
    <lineage>
        <taxon>Bacteria</taxon>
        <taxon>Pseudomonadati</taxon>
        <taxon>Pseudomonadota</taxon>
        <taxon>Gammaproteobacteria</taxon>
        <taxon>Candidatus Competibacteraceae</taxon>
        <taxon>Plasticicumulans</taxon>
    </lineage>
</organism>